<reference evidence="1" key="1">
    <citation type="journal article" date="2014" name="Front. Microbiol.">
        <title>High frequency of phylogenetically diverse reductive dehalogenase-homologous genes in deep subseafloor sedimentary metagenomes.</title>
        <authorList>
            <person name="Kawai M."/>
            <person name="Futagami T."/>
            <person name="Toyoda A."/>
            <person name="Takaki Y."/>
            <person name="Nishi S."/>
            <person name="Hori S."/>
            <person name="Arai W."/>
            <person name="Tsubouchi T."/>
            <person name="Morono Y."/>
            <person name="Uchiyama I."/>
            <person name="Ito T."/>
            <person name="Fujiyama A."/>
            <person name="Inagaki F."/>
            <person name="Takami H."/>
        </authorList>
    </citation>
    <scope>NUCLEOTIDE SEQUENCE</scope>
    <source>
        <strain evidence="1">Expedition CK06-06</strain>
    </source>
</reference>
<dbReference type="Gene3D" id="3.40.50.150">
    <property type="entry name" value="Vaccinia Virus protein VP39"/>
    <property type="match status" value="1"/>
</dbReference>
<proteinExistence type="predicted"/>
<dbReference type="AlphaFoldDB" id="X1QRH7"/>
<evidence type="ECO:0000313" key="1">
    <source>
        <dbReference type="EMBL" id="GAI53525.1"/>
    </source>
</evidence>
<evidence type="ECO:0008006" key="2">
    <source>
        <dbReference type="Google" id="ProtNLM"/>
    </source>
</evidence>
<accession>X1QRH7</accession>
<feature type="non-terminal residue" evidence="1">
    <location>
        <position position="1"/>
    </location>
</feature>
<comment type="caution">
    <text evidence="1">The sequence shown here is derived from an EMBL/GenBank/DDBJ whole genome shotgun (WGS) entry which is preliminary data.</text>
</comment>
<feature type="non-terminal residue" evidence="1">
    <location>
        <position position="142"/>
    </location>
</feature>
<dbReference type="SUPFAM" id="SSF53335">
    <property type="entry name" value="S-adenosyl-L-methionine-dependent methyltransferases"/>
    <property type="match status" value="1"/>
</dbReference>
<protein>
    <recommendedName>
        <fullName evidence="2">Methyltransferase domain-containing protein</fullName>
    </recommendedName>
</protein>
<dbReference type="EMBL" id="BARV01041734">
    <property type="protein sequence ID" value="GAI53525.1"/>
    <property type="molecule type" value="Genomic_DNA"/>
</dbReference>
<name>X1QRH7_9ZZZZ</name>
<organism evidence="1">
    <name type="scientific">marine sediment metagenome</name>
    <dbReference type="NCBI Taxonomy" id="412755"/>
    <lineage>
        <taxon>unclassified sequences</taxon>
        <taxon>metagenomes</taxon>
        <taxon>ecological metagenomes</taxon>
    </lineage>
</organism>
<gene>
    <name evidence="1" type="ORF">S06H3_63050</name>
</gene>
<dbReference type="InterPro" id="IPR029063">
    <property type="entry name" value="SAM-dependent_MTases_sf"/>
</dbReference>
<sequence>ALDASEPMLDLAKKRAKKEAIYKNIQFVKMDFLNEFHPSIKKKFQIQFDKIIFCFFLDVFPDDSTVYQLIKNAQYLLEDDGQIIIADELVIENPVAKNLITFIRLPVFKFLEKTTNVKYPEMHDYICVLQKFGFEEIEIRKS</sequence>